<dbReference type="InterPro" id="IPR027417">
    <property type="entry name" value="P-loop_NTPase"/>
</dbReference>
<dbReference type="InterPro" id="IPR003439">
    <property type="entry name" value="ABC_transporter-like_ATP-bd"/>
</dbReference>
<organism evidence="5 6">
    <name type="scientific">Aeropyrum pernix (strain ATCC 700893 / DSM 11879 / JCM 9820 / NBRC 100138 / K1)</name>
    <dbReference type="NCBI Taxonomy" id="272557"/>
    <lineage>
        <taxon>Archaea</taxon>
        <taxon>Thermoproteota</taxon>
        <taxon>Thermoprotei</taxon>
        <taxon>Desulfurococcales</taxon>
        <taxon>Desulfurococcaceae</taxon>
        <taxon>Aeropyrum</taxon>
    </lineage>
</organism>
<evidence type="ECO:0000256" key="3">
    <source>
        <dbReference type="ARBA" id="ARBA00022840"/>
    </source>
</evidence>
<dbReference type="PANTHER" id="PTHR42711:SF18">
    <property type="entry name" value="ABC TRANSPORTER, ATP-BINDING PROTEIN"/>
    <property type="match status" value="1"/>
</dbReference>
<dbReference type="PIR" id="C72568">
    <property type="entry name" value="C72568"/>
</dbReference>
<dbReference type="GeneID" id="1446270"/>
<feature type="domain" description="ABC transporter" evidence="4">
    <location>
        <begin position="6"/>
        <end position="246"/>
    </location>
</feature>
<dbReference type="Proteomes" id="UP000002518">
    <property type="component" value="Chromosome"/>
</dbReference>
<keyword evidence="2" id="KW-0547">Nucleotide-binding</keyword>
<dbReference type="RefSeq" id="WP_010866621.1">
    <property type="nucleotide sequence ID" value="NC_000854.2"/>
</dbReference>
<keyword evidence="3" id="KW-0067">ATP-binding</keyword>
<dbReference type="PROSITE" id="PS50893">
    <property type="entry name" value="ABC_TRANSPORTER_2"/>
    <property type="match status" value="1"/>
</dbReference>
<evidence type="ECO:0000256" key="2">
    <source>
        <dbReference type="ARBA" id="ARBA00022741"/>
    </source>
</evidence>
<dbReference type="KEGG" id="ape:APE_1829"/>
<evidence type="ECO:0000256" key="1">
    <source>
        <dbReference type="ARBA" id="ARBA00022448"/>
    </source>
</evidence>
<name>Q9YAW6_AERPE</name>
<gene>
    <name evidence="5" type="ordered locus">APE_1829</name>
</gene>
<dbReference type="STRING" id="272557.APE_1829"/>
<dbReference type="EMBL" id="BA000002">
    <property type="protein sequence ID" value="BAA80832.1"/>
    <property type="molecule type" value="Genomic_DNA"/>
</dbReference>
<keyword evidence="6" id="KW-1185">Reference proteome</keyword>
<dbReference type="InterPro" id="IPR050763">
    <property type="entry name" value="ABC_transporter_ATP-binding"/>
</dbReference>
<dbReference type="SMART" id="SM00382">
    <property type="entry name" value="AAA"/>
    <property type="match status" value="1"/>
</dbReference>
<evidence type="ECO:0000313" key="5">
    <source>
        <dbReference type="EMBL" id="BAA80832.1"/>
    </source>
</evidence>
<dbReference type="GO" id="GO:0005524">
    <property type="term" value="F:ATP binding"/>
    <property type="evidence" value="ECO:0007669"/>
    <property type="project" value="UniProtKB-KW"/>
</dbReference>
<dbReference type="AlphaFoldDB" id="Q9YAW6"/>
<evidence type="ECO:0000313" key="6">
    <source>
        <dbReference type="Proteomes" id="UP000002518"/>
    </source>
</evidence>
<dbReference type="Pfam" id="PF00005">
    <property type="entry name" value="ABC_tran"/>
    <property type="match status" value="1"/>
</dbReference>
<dbReference type="GO" id="GO:0016887">
    <property type="term" value="F:ATP hydrolysis activity"/>
    <property type="evidence" value="ECO:0007669"/>
    <property type="project" value="InterPro"/>
</dbReference>
<dbReference type="eggNOG" id="arCOG00194">
    <property type="taxonomic scope" value="Archaea"/>
</dbReference>
<dbReference type="DNASU" id="1446270"/>
<dbReference type="PANTHER" id="PTHR42711">
    <property type="entry name" value="ABC TRANSPORTER ATP-BINDING PROTEIN"/>
    <property type="match status" value="1"/>
</dbReference>
<dbReference type="PROSITE" id="PS00211">
    <property type="entry name" value="ABC_TRANSPORTER_1"/>
    <property type="match status" value="1"/>
</dbReference>
<dbReference type="InterPro" id="IPR017871">
    <property type="entry name" value="ABC_transporter-like_CS"/>
</dbReference>
<reference evidence="5 6" key="1">
    <citation type="journal article" date="1999" name="DNA Res.">
        <title>Complete genome sequence of an aerobic hyper-thermophilic crenarchaeon, Aeropyrum pernix K1.</title>
        <authorList>
            <person name="Kawarabayasi Y."/>
            <person name="Hino Y."/>
            <person name="Horikawa H."/>
            <person name="Yamazaki S."/>
            <person name="Haikawa Y."/>
            <person name="Jin-no K."/>
            <person name="Takahashi M."/>
            <person name="Sekine M."/>
            <person name="Baba S."/>
            <person name="Ankai A."/>
            <person name="Kosugi H."/>
            <person name="Hosoyama A."/>
            <person name="Fukui S."/>
            <person name="Nagai Y."/>
            <person name="Nishijima K."/>
            <person name="Nakazawa H."/>
            <person name="Takamiya M."/>
            <person name="Masuda S."/>
            <person name="Funahashi T."/>
            <person name="Tanaka T."/>
            <person name="Kudoh Y."/>
            <person name="Yamazaki J."/>
            <person name="Kushida N."/>
            <person name="Oguchi A."/>
            <person name="Aoki K."/>
            <person name="Kubota K."/>
            <person name="Nakamura Y."/>
            <person name="Nomura N."/>
            <person name="Sako Y."/>
            <person name="Kikuchi H."/>
        </authorList>
    </citation>
    <scope>NUCLEOTIDE SEQUENCE [LARGE SCALE GENOMIC DNA]</scope>
    <source>
        <strain evidence="6">ATCC 700893 / DSM 11879 / JCM 9820 / NBRC 100138 / K1</strain>
    </source>
</reference>
<protein>
    <submittedName>
        <fullName evidence="5">ABC transporter, ATP binding protein</fullName>
    </submittedName>
</protein>
<dbReference type="SUPFAM" id="SSF52540">
    <property type="entry name" value="P-loop containing nucleoside triphosphate hydrolases"/>
    <property type="match status" value="1"/>
</dbReference>
<dbReference type="Gene3D" id="3.40.50.300">
    <property type="entry name" value="P-loop containing nucleotide triphosphate hydrolases"/>
    <property type="match status" value="1"/>
</dbReference>
<dbReference type="EnsemblBacteria" id="BAA80832">
    <property type="protein sequence ID" value="BAA80832"/>
    <property type="gene ID" value="APE_1829"/>
</dbReference>
<proteinExistence type="predicted"/>
<dbReference type="InterPro" id="IPR003593">
    <property type="entry name" value="AAA+_ATPase"/>
</dbReference>
<accession>Q9YAW6</accession>
<evidence type="ECO:0000259" key="4">
    <source>
        <dbReference type="PROSITE" id="PS50893"/>
    </source>
</evidence>
<sequence>MAGAMIEARGLVKRFVSGRIRRRVVEALKGVSFSVYEGEIYSFLGPNGAGKTTTVRILSTLLDPDGGEARVAGFDVVKERWEVRKRIGVMLSVERGFYWKLTGRENLYYFGRIYGIPQGELKSRIKEVLDLVGLTDLGGADKPFEEMSLGMKARLGLARVLLKDPEVLILDEPTLGLDPASARTIRGVIRSLASEGRTIFITTHNMVEAEMISDRVGIIIGGRIAMEGTPDELKRRVFSSINLEFRVKASGHAAKKFFYDVKGEYGNRIVGGVTFSDGILTFRVSVNRDEPAEPIIDRITRLAYQYRFKILEIKALEPSLEDVFVAVSESGEARSGRVKGSIAQR</sequence>
<keyword evidence="1" id="KW-0813">Transport</keyword>